<dbReference type="GO" id="GO:0003677">
    <property type="term" value="F:DNA binding"/>
    <property type="evidence" value="ECO:0007669"/>
    <property type="project" value="InterPro"/>
</dbReference>
<dbReference type="GO" id="GO:0008047">
    <property type="term" value="F:enzyme activator activity"/>
    <property type="evidence" value="ECO:0007669"/>
    <property type="project" value="TreeGrafter"/>
</dbReference>
<sequence>MRPSKIEEVIGQAHLLGPNKPIRKMIDSKQLTSLLLFGPPGIGKTTIAQSIAENIDIPYRSLNAVTANKKDLDIIIKEAYNSNSSILLFIDEIHRFTKSTLEILLPAMESGDLIIIGSTTNSIFHSLPSAILSRCSVFELKPLSAPDVVIGLRRALEDKTSGLGAYNIEYSEEVLMFLAETTAGDMRSALNTLEAVVISNLNDNKLVLAMDMIEKFTEKKHLSYNGESTQYNLLSALQKSIRGSDVDASLYYLALLLENGDLHSIHRRLLVISDEDISLGNVNVSTHVLTAVQISERVGLPEARIPLAKAVIELCLSPKTNASYKALDAATTLIKQGHSYEPPNHLKDNHYAGASRLNIKGYKYAHDYAASKIGAWVDQQYLPDELIGTQFYYPKENGHEKAFSDVYKMISNAKNTKKEAK</sequence>
<gene>
    <name evidence="5" type="ORF">FDZ14_28730</name>
</gene>
<reference evidence="5 6" key="1">
    <citation type="submission" date="2019-10" db="EMBL/GenBank/DDBJ databases">
        <title>Complete genome sequences for adaption low water activity.</title>
        <authorList>
            <person name="Zhao L."/>
            <person name="Zhong J."/>
        </authorList>
    </citation>
    <scope>NUCLEOTIDE SEQUENCE [LARGE SCALE GENOMIC DNA]</scope>
    <source>
        <strain evidence="5 6">FDU301</strain>
        <plasmid evidence="6">pfdu301a</plasmid>
    </source>
</reference>
<organism evidence="5 6">
    <name type="scientific">Priestia megaterium</name>
    <name type="common">Bacillus megaterium</name>
    <dbReference type="NCBI Taxonomy" id="1404"/>
    <lineage>
        <taxon>Bacteria</taxon>
        <taxon>Bacillati</taxon>
        <taxon>Bacillota</taxon>
        <taxon>Bacilli</taxon>
        <taxon>Bacillales</taxon>
        <taxon>Bacillaceae</taxon>
        <taxon>Priestia</taxon>
    </lineage>
</organism>
<evidence type="ECO:0000313" key="6">
    <source>
        <dbReference type="Proteomes" id="UP000501076"/>
    </source>
</evidence>
<dbReference type="CDD" id="cd00009">
    <property type="entry name" value="AAA"/>
    <property type="match status" value="1"/>
</dbReference>
<name>A0A6M6E2G9_PRIMG</name>
<dbReference type="InterPro" id="IPR003593">
    <property type="entry name" value="AAA+_ATPase"/>
</dbReference>
<dbReference type="GO" id="GO:0000731">
    <property type="term" value="P:DNA synthesis involved in DNA repair"/>
    <property type="evidence" value="ECO:0007669"/>
    <property type="project" value="TreeGrafter"/>
</dbReference>
<evidence type="ECO:0000313" key="5">
    <source>
        <dbReference type="EMBL" id="QJX81010.1"/>
    </source>
</evidence>
<dbReference type="Proteomes" id="UP000501076">
    <property type="component" value="Plasmid pFDU301A"/>
</dbReference>
<accession>A0A6M6E2G9</accession>
<dbReference type="SUPFAM" id="SSF48019">
    <property type="entry name" value="post-AAA+ oligomerization domain-like"/>
    <property type="match status" value="1"/>
</dbReference>
<evidence type="ECO:0000256" key="2">
    <source>
        <dbReference type="ARBA" id="ARBA00022741"/>
    </source>
</evidence>
<dbReference type="InterPro" id="IPR003959">
    <property type="entry name" value="ATPase_AAA_core"/>
</dbReference>
<dbReference type="GO" id="GO:0017116">
    <property type="term" value="F:single-stranded DNA helicase activity"/>
    <property type="evidence" value="ECO:0007669"/>
    <property type="project" value="TreeGrafter"/>
</dbReference>
<dbReference type="SUPFAM" id="SSF52540">
    <property type="entry name" value="P-loop containing nucleoside triphosphate hydrolases"/>
    <property type="match status" value="1"/>
</dbReference>
<dbReference type="Gene3D" id="1.20.272.10">
    <property type="match status" value="1"/>
</dbReference>
<dbReference type="EMBL" id="CP045273">
    <property type="protein sequence ID" value="QJX81010.1"/>
    <property type="molecule type" value="Genomic_DNA"/>
</dbReference>
<comment type="similarity">
    <text evidence="1">Belongs to the AAA ATPase family. RarA/MGS1/WRNIP1 subfamily.</text>
</comment>
<evidence type="ECO:0000256" key="1">
    <source>
        <dbReference type="ARBA" id="ARBA00008959"/>
    </source>
</evidence>
<keyword evidence="2" id="KW-0547">Nucleotide-binding</keyword>
<dbReference type="InterPro" id="IPR008921">
    <property type="entry name" value="DNA_pol3_clamp-load_cplx_C"/>
</dbReference>
<dbReference type="Gene3D" id="3.40.50.300">
    <property type="entry name" value="P-loop containing nucleotide triphosphate hydrolases"/>
    <property type="match status" value="1"/>
</dbReference>
<dbReference type="InterPro" id="IPR027417">
    <property type="entry name" value="P-loop_NTPase"/>
</dbReference>
<protein>
    <submittedName>
        <fullName evidence="5">AAA family ATPase</fullName>
    </submittedName>
</protein>
<evidence type="ECO:0000256" key="3">
    <source>
        <dbReference type="ARBA" id="ARBA00022840"/>
    </source>
</evidence>
<dbReference type="InterPro" id="IPR051314">
    <property type="entry name" value="AAA_ATPase_RarA/MGS1/WRNIP1"/>
</dbReference>
<keyword evidence="5" id="KW-0614">Plasmid</keyword>
<evidence type="ECO:0000259" key="4">
    <source>
        <dbReference type="SMART" id="SM00382"/>
    </source>
</evidence>
<dbReference type="Gene3D" id="1.10.8.60">
    <property type="match status" value="1"/>
</dbReference>
<dbReference type="Pfam" id="PF16193">
    <property type="entry name" value="AAA_assoc_2"/>
    <property type="match status" value="1"/>
</dbReference>
<geneLocation type="plasmid" evidence="6">
    <name>pfdu301a</name>
</geneLocation>
<dbReference type="InterPro" id="IPR021886">
    <property type="entry name" value="MgsA_C"/>
</dbReference>
<dbReference type="CDD" id="cd18139">
    <property type="entry name" value="HLD_clamp_RarA"/>
    <property type="match status" value="1"/>
</dbReference>
<dbReference type="Gene3D" id="1.10.3710.10">
    <property type="entry name" value="DNA polymerase III clamp loader subunits, C-terminal domain"/>
    <property type="match status" value="1"/>
</dbReference>
<feature type="domain" description="AAA+ ATPase" evidence="4">
    <location>
        <begin position="30"/>
        <end position="143"/>
    </location>
</feature>
<dbReference type="Pfam" id="PF00004">
    <property type="entry name" value="AAA"/>
    <property type="match status" value="1"/>
</dbReference>
<dbReference type="GO" id="GO:0016887">
    <property type="term" value="F:ATP hydrolysis activity"/>
    <property type="evidence" value="ECO:0007669"/>
    <property type="project" value="InterPro"/>
</dbReference>
<dbReference type="AlphaFoldDB" id="A0A6M6E2G9"/>
<dbReference type="PANTHER" id="PTHR13779">
    <property type="entry name" value="WERNER HELICASE-INTERACTING PROTEIN 1 FAMILY MEMBER"/>
    <property type="match status" value="1"/>
</dbReference>
<dbReference type="GO" id="GO:0005524">
    <property type="term" value="F:ATP binding"/>
    <property type="evidence" value="ECO:0007669"/>
    <property type="project" value="UniProtKB-KW"/>
</dbReference>
<dbReference type="Pfam" id="PF12002">
    <property type="entry name" value="MgsA_C"/>
    <property type="match status" value="1"/>
</dbReference>
<dbReference type="PANTHER" id="PTHR13779:SF7">
    <property type="entry name" value="ATPASE WRNIP1"/>
    <property type="match status" value="1"/>
</dbReference>
<keyword evidence="3" id="KW-0067">ATP-binding</keyword>
<dbReference type="SMART" id="SM00382">
    <property type="entry name" value="AAA"/>
    <property type="match status" value="1"/>
</dbReference>
<dbReference type="GO" id="GO:0006261">
    <property type="term" value="P:DNA-templated DNA replication"/>
    <property type="evidence" value="ECO:0007669"/>
    <property type="project" value="TreeGrafter"/>
</dbReference>
<proteinExistence type="inferred from homology"/>
<dbReference type="InterPro" id="IPR032423">
    <property type="entry name" value="AAA_assoc_2"/>
</dbReference>